<reference evidence="1 2" key="1">
    <citation type="submission" date="2016-10" db="EMBL/GenBank/DDBJ databases">
        <authorList>
            <person name="de Groot N.N."/>
        </authorList>
    </citation>
    <scope>NUCLEOTIDE SEQUENCE [LARGE SCALE GENOMIC DNA]</scope>
    <source>
        <strain evidence="1 2">DSM 26000</strain>
    </source>
</reference>
<dbReference type="Proteomes" id="UP000198931">
    <property type="component" value="Unassembled WGS sequence"/>
</dbReference>
<evidence type="ECO:0000313" key="2">
    <source>
        <dbReference type="Proteomes" id="UP000198931"/>
    </source>
</evidence>
<sequence length="244" mass="26869">MKKIIFSFAIISLALSSCKNDSTETPVTATVYDAATQNKYDDQAAVKFLNDYFLDARGNIKPFTTTDVPSATNVKLADLNPVTLPSGVIYIMRAGAQPATGKVIGNTDVIRLLSNTLTYQATNINDVVTFNFPQTFRNGVSGTGVPEVDPTYFYVKNSVLAAATTDASKQRSYYQIEGFSEALQKFKAYDIPDSDNYTLQGVIIVPSRAAFGKDSHFNYTGFSLNDRSFVFDFQVYKTDTRPNP</sequence>
<dbReference type="AlphaFoldDB" id="A0A1I3FBP1"/>
<organism evidence="1 2">
    <name type="scientific">Halpernia frigidisoli</name>
    <dbReference type="NCBI Taxonomy" id="1125876"/>
    <lineage>
        <taxon>Bacteria</taxon>
        <taxon>Pseudomonadati</taxon>
        <taxon>Bacteroidota</taxon>
        <taxon>Flavobacteriia</taxon>
        <taxon>Flavobacteriales</taxon>
        <taxon>Weeksellaceae</taxon>
        <taxon>Chryseobacterium group</taxon>
        <taxon>Halpernia</taxon>
    </lineage>
</organism>
<dbReference type="EMBL" id="FOQT01000002">
    <property type="protein sequence ID" value="SFI08648.1"/>
    <property type="molecule type" value="Genomic_DNA"/>
</dbReference>
<keyword evidence="2" id="KW-1185">Reference proteome</keyword>
<evidence type="ECO:0000313" key="1">
    <source>
        <dbReference type="EMBL" id="SFI08648.1"/>
    </source>
</evidence>
<protein>
    <submittedName>
        <fullName evidence="1">Uncharacterized protein</fullName>
    </submittedName>
</protein>
<dbReference type="STRING" id="1125876.SAMN05443292_1274"/>
<proteinExistence type="predicted"/>
<gene>
    <name evidence="1" type="ORF">SAMN05443292_1274</name>
</gene>
<dbReference type="RefSeq" id="WP_090079301.1">
    <property type="nucleotide sequence ID" value="NZ_FOQT01000002.1"/>
</dbReference>
<accession>A0A1I3FBP1</accession>
<name>A0A1I3FBP1_9FLAO</name>
<dbReference type="PROSITE" id="PS51257">
    <property type="entry name" value="PROKAR_LIPOPROTEIN"/>
    <property type="match status" value="1"/>
</dbReference>
<dbReference type="OrthoDB" id="1270857at2"/>